<proteinExistence type="predicted"/>
<dbReference type="AlphaFoldDB" id="A0AAF0E3J3"/>
<feature type="region of interest" description="Disordered" evidence="1">
    <location>
        <begin position="1"/>
        <end position="22"/>
    </location>
</feature>
<evidence type="ECO:0000256" key="1">
    <source>
        <dbReference type="SAM" id="MobiDB-lite"/>
    </source>
</evidence>
<keyword evidence="3" id="KW-1185">Reference proteome</keyword>
<feature type="compositionally biased region" description="Low complexity" evidence="1">
    <location>
        <begin position="60"/>
        <end position="91"/>
    </location>
</feature>
<feature type="compositionally biased region" description="Basic and acidic residues" evidence="1">
    <location>
        <begin position="37"/>
        <end position="55"/>
    </location>
</feature>
<name>A0AAF0E3J3_9BASI</name>
<protein>
    <submittedName>
        <fullName evidence="2">Uncharacterized protein</fullName>
    </submittedName>
</protein>
<dbReference type="EMBL" id="CP119942">
    <property type="protein sequence ID" value="WFD04635.1"/>
    <property type="molecule type" value="Genomic_DNA"/>
</dbReference>
<accession>A0AAF0E3J3</accession>
<dbReference type="Proteomes" id="UP001214603">
    <property type="component" value="Chromosome 9"/>
</dbReference>
<reference evidence="2" key="1">
    <citation type="submission" date="2023-03" db="EMBL/GenBank/DDBJ databases">
        <title>Mating type loci evolution in Malassezia.</title>
        <authorList>
            <person name="Coelho M.A."/>
        </authorList>
    </citation>
    <scope>NUCLEOTIDE SEQUENCE</scope>
    <source>
        <strain evidence="2">CBS 7876</strain>
    </source>
</reference>
<evidence type="ECO:0000313" key="3">
    <source>
        <dbReference type="Proteomes" id="UP001214603"/>
    </source>
</evidence>
<sequence>MGSLADMARAPPEKFSMLPGMGEVKVENLTKAFRQAFRTDRMYRRRAPETGHETRPAPPEDTTSAAPAEPAESAASPEPAESPAESPVEESALGEALQDTESRPIEGLPENFDSLPEEEQLQIAMQLSVDGFM</sequence>
<organism evidence="2 3">
    <name type="scientific">Malassezia obtusa</name>
    <dbReference type="NCBI Taxonomy" id="76774"/>
    <lineage>
        <taxon>Eukaryota</taxon>
        <taxon>Fungi</taxon>
        <taxon>Dikarya</taxon>
        <taxon>Basidiomycota</taxon>
        <taxon>Ustilaginomycotina</taxon>
        <taxon>Malasseziomycetes</taxon>
        <taxon>Malasseziales</taxon>
        <taxon>Malasseziaceae</taxon>
        <taxon>Malassezia</taxon>
    </lineage>
</organism>
<gene>
    <name evidence="2" type="ORF">MOBT1_003349</name>
</gene>
<feature type="region of interest" description="Disordered" evidence="1">
    <location>
        <begin position="35"/>
        <end position="116"/>
    </location>
</feature>
<evidence type="ECO:0000313" key="2">
    <source>
        <dbReference type="EMBL" id="WFD04635.1"/>
    </source>
</evidence>
<dbReference type="Gene3D" id="1.10.150.20">
    <property type="entry name" value="5' to 3' exonuclease, C-terminal subdomain"/>
    <property type="match status" value="1"/>
</dbReference>